<evidence type="ECO:0000313" key="2">
    <source>
        <dbReference type="EMBL" id="EJB02905.1"/>
    </source>
</evidence>
<organism evidence="2 3">
    <name type="scientific">Rhizobium leguminosarum bv. trifolii WSM597</name>
    <dbReference type="NCBI Taxonomy" id="754764"/>
    <lineage>
        <taxon>Bacteria</taxon>
        <taxon>Pseudomonadati</taxon>
        <taxon>Pseudomonadota</taxon>
        <taxon>Alphaproteobacteria</taxon>
        <taxon>Hyphomicrobiales</taxon>
        <taxon>Rhizobiaceae</taxon>
        <taxon>Rhizobium/Agrobacterium group</taxon>
        <taxon>Rhizobium</taxon>
    </lineage>
</organism>
<dbReference type="EMBL" id="JH719381">
    <property type="protein sequence ID" value="EJB02905.1"/>
    <property type="molecule type" value="Genomic_DNA"/>
</dbReference>
<dbReference type="HOGENOM" id="CLU_2919601_0_0_5"/>
<accession>J0GYZ2</accession>
<name>J0GYZ2_RHILT</name>
<dbReference type="RefSeq" id="WP_003586803.1">
    <property type="nucleotide sequence ID" value="NZ_JH719381.1"/>
</dbReference>
<evidence type="ECO:0000256" key="1">
    <source>
        <dbReference type="SAM" id="MobiDB-lite"/>
    </source>
</evidence>
<protein>
    <submittedName>
        <fullName evidence="2">Uncharacterized protein</fullName>
    </submittedName>
</protein>
<sequence>MPSQHSSRMRLPADWETARQRQQRQAADELAAYLARAALLRARIATARILISEPVTPPSGR</sequence>
<gene>
    <name evidence="2" type="ORF">Rleg9DRAFT_1719</name>
</gene>
<feature type="region of interest" description="Disordered" evidence="1">
    <location>
        <begin position="1"/>
        <end position="22"/>
    </location>
</feature>
<evidence type="ECO:0000313" key="3">
    <source>
        <dbReference type="Proteomes" id="UP000005092"/>
    </source>
</evidence>
<reference evidence="2 3" key="1">
    <citation type="submission" date="2012-02" db="EMBL/GenBank/DDBJ databases">
        <title>Improved High-Quality Draft Sequence of Rhizobium leguminosarum bv. trifolii WSM597.</title>
        <authorList>
            <consortium name="US DOE Joint Genome Institute"/>
            <person name="Lucas S."/>
            <person name="Han J."/>
            <person name="Lapidus A."/>
            <person name="Cheng J.-F."/>
            <person name="Goodwin L."/>
            <person name="Pitluck S."/>
            <person name="Peters L."/>
            <person name="Ovchinnikova G."/>
            <person name="Held B."/>
            <person name="Detter J.C."/>
            <person name="Han C."/>
            <person name="Tapia R."/>
            <person name="Land M."/>
            <person name="Hauser L."/>
            <person name="Kyrpides N."/>
            <person name="Ivanova N."/>
            <person name="Pagani I."/>
            <person name="Brau L."/>
            <person name="Yates R."/>
            <person name="O'Hara G."/>
            <person name="Rui T."/>
            <person name="Howieson J."/>
            <person name="Reeve W."/>
            <person name="Woyke T."/>
        </authorList>
    </citation>
    <scope>NUCLEOTIDE SEQUENCE [LARGE SCALE GENOMIC DNA]</scope>
    <source>
        <strain evidence="2 3">WSM597</strain>
    </source>
</reference>
<dbReference type="AlphaFoldDB" id="J0GYZ2"/>
<proteinExistence type="predicted"/>
<dbReference type="Proteomes" id="UP000005092">
    <property type="component" value="Unassembled WGS sequence"/>
</dbReference>